<name>A0A6G1I8U4_9PEZI</name>
<sequence length="107" mass="12095">MDMWVGMRTVRLRSFVECSHGGDGRTVERRVRVGARLEVWIGGDEVSTTEAARMANDSPGLELDEVVWVLRALDLIQCCVVLWTKTDLPGRQRIVQSRAAVRRITVE</sequence>
<dbReference type="Proteomes" id="UP000799640">
    <property type="component" value="Unassembled WGS sequence"/>
</dbReference>
<reference evidence="1" key="1">
    <citation type="journal article" date="2020" name="Stud. Mycol.">
        <title>101 Dothideomycetes genomes: a test case for predicting lifestyles and emergence of pathogens.</title>
        <authorList>
            <person name="Haridas S."/>
            <person name="Albert R."/>
            <person name="Binder M."/>
            <person name="Bloem J."/>
            <person name="Labutti K."/>
            <person name="Salamov A."/>
            <person name="Andreopoulos B."/>
            <person name="Baker S."/>
            <person name="Barry K."/>
            <person name="Bills G."/>
            <person name="Bluhm B."/>
            <person name="Cannon C."/>
            <person name="Castanera R."/>
            <person name="Culley D."/>
            <person name="Daum C."/>
            <person name="Ezra D."/>
            <person name="Gonzalez J."/>
            <person name="Henrissat B."/>
            <person name="Kuo A."/>
            <person name="Liang C."/>
            <person name="Lipzen A."/>
            <person name="Lutzoni F."/>
            <person name="Magnuson J."/>
            <person name="Mondo S."/>
            <person name="Nolan M."/>
            <person name="Ohm R."/>
            <person name="Pangilinan J."/>
            <person name="Park H.-J."/>
            <person name="Ramirez L."/>
            <person name="Alfaro M."/>
            <person name="Sun H."/>
            <person name="Tritt A."/>
            <person name="Yoshinaga Y."/>
            <person name="Zwiers L.-H."/>
            <person name="Turgeon B."/>
            <person name="Goodwin S."/>
            <person name="Spatafora J."/>
            <person name="Crous P."/>
            <person name="Grigoriev I."/>
        </authorList>
    </citation>
    <scope>NUCLEOTIDE SEQUENCE</scope>
    <source>
        <strain evidence="1">CBS 262.69</strain>
    </source>
</reference>
<dbReference type="AlphaFoldDB" id="A0A6G1I8U4"/>
<organism evidence="1 2">
    <name type="scientific">Trichodelitschia bisporula</name>
    <dbReference type="NCBI Taxonomy" id="703511"/>
    <lineage>
        <taxon>Eukaryota</taxon>
        <taxon>Fungi</taxon>
        <taxon>Dikarya</taxon>
        <taxon>Ascomycota</taxon>
        <taxon>Pezizomycotina</taxon>
        <taxon>Dothideomycetes</taxon>
        <taxon>Dothideomycetes incertae sedis</taxon>
        <taxon>Phaeotrichales</taxon>
        <taxon>Phaeotrichaceae</taxon>
        <taxon>Trichodelitschia</taxon>
    </lineage>
</organism>
<evidence type="ECO:0000313" key="2">
    <source>
        <dbReference type="Proteomes" id="UP000799640"/>
    </source>
</evidence>
<gene>
    <name evidence="1" type="ORF">EJ06DRAFT_205728</name>
</gene>
<evidence type="ECO:0000313" key="1">
    <source>
        <dbReference type="EMBL" id="KAF2404457.1"/>
    </source>
</evidence>
<proteinExistence type="predicted"/>
<accession>A0A6G1I8U4</accession>
<dbReference type="EMBL" id="ML996688">
    <property type="protein sequence ID" value="KAF2404457.1"/>
    <property type="molecule type" value="Genomic_DNA"/>
</dbReference>
<protein>
    <submittedName>
        <fullName evidence="1">Uncharacterized protein</fullName>
    </submittedName>
</protein>
<keyword evidence="2" id="KW-1185">Reference proteome</keyword>